<dbReference type="NCBIfam" id="NF041591">
    <property type="entry name" value="CxxC_VVA0879"/>
    <property type="match status" value="1"/>
</dbReference>
<sequence length="223" mass="25800">MEPGIKKLTEAVKRDCREGQGCFNPNGCDHEFIRHVPETDPSMIRLGQKTKCIKVSKCTHKYCDKYKWILDRAEEYAEALGVTRDDVLNGWEKHRNYWYMNYYQGSKQPSLKGDQKVIKFADWLKELRSRFGEDDEDWKFVCPSCGHVQSVADFKAIGVDGNKAYYECISRYKNIDGKTNKKACKYTLCGLFVLDHDTVINNEFLPVNVFKMADVPGESKHTD</sequence>
<protein>
    <submittedName>
        <fullName evidence="1">Uncharacterized protein</fullName>
    </submittedName>
</protein>
<accession>A0AAW4N1H3</accession>
<gene>
    <name evidence="1" type="ORF">KSW82_00275</name>
</gene>
<dbReference type="Proteomes" id="UP001196765">
    <property type="component" value="Unassembled WGS sequence"/>
</dbReference>
<evidence type="ECO:0000313" key="2">
    <source>
        <dbReference type="Proteomes" id="UP001196765"/>
    </source>
</evidence>
<evidence type="ECO:0000313" key="1">
    <source>
        <dbReference type="EMBL" id="MBV3386187.1"/>
    </source>
</evidence>
<comment type="caution">
    <text evidence="1">The sequence shown here is derived from an EMBL/GenBank/DDBJ whole genome shotgun (WGS) entry which is preliminary data.</text>
</comment>
<dbReference type="AlphaFoldDB" id="A0AAW4N1H3"/>
<dbReference type="RefSeq" id="WP_217743702.1">
    <property type="nucleotide sequence ID" value="NZ_JAHOEI010000001.1"/>
</dbReference>
<dbReference type="InterPro" id="IPR048166">
    <property type="entry name" value="VVA0879-like"/>
</dbReference>
<organism evidence="1 2">
    <name type="scientific">Segatella copri</name>
    <dbReference type="NCBI Taxonomy" id="165179"/>
    <lineage>
        <taxon>Bacteria</taxon>
        <taxon>Pseudomonadati</taxon>
        <taxon>Bacteroidota</taxon>
        <taxon>Bacteroidia</taxon>
        <taxon>Bacteroidales</taxon>
        <taxon>Prevotellaceae</taxon>
        <taxon>Segatella</taxon>
    </lineage>
</organism>
<reference evidence="1" key="1">
    <citation type="submission" date="2021-06" db="EMBL/GenBank/DDBJ databases">
        <title>Collection of gut derived symbiotic bacterial strains cultured from healthy donors.</title>
        <authorList>
            <person name="Lin H."/>
            <person name="Littmann E."/>
            <person name="Pamer E.G."/>
        </authorList>
    </citation>
    <scope>NUCLEOTIDE SEQUENCE</scope>
    <source>
        <strain evidence="1">MSK.21.74</strain>
    </source>
</reference>
<dbReference type="EMBL" id="JAHOEI010000001">
    <property type="protein sequence ID" value="MBV3386187.1"/>
    <property type="molecule type" value="Genomic_DNA"/>
</dbReference>
<proteinExistence type="predicted"/>
<name>A0AAW4N1H3_9BACT</name>